<dbReference type="PROSITE" id="PS50928">
    <property type="entry name" value="ABC_TM1"/>
    <property type="match status" value="1"/>
</dbReference>
<reference evidence="9 10" key="1">
    <citation type="journal article" date="2021" name="ISME Commun">
        <title>Automated analysis of genomic sequences facilitates high-throughput and comprehensive description of bacteria.</title>
        <authorList>
            <person name="Hitch T.C.A."/>
        </authorList>
    </citation>
    <scope>NUCLEOTIDE SEQUENCE [LARGE SCALE GENOMIC DNA]</scope>
    <source>
        <strain evidence="9 10">Sanger_31</strain>
    </source>
</reference>
<evidence type="ECO:0000256" key="7">
    <source>
        <dbReference type="RuleBase" id="RU363032"/>
    </source>
</evidence>
<dbReference type="Gene3D" id="1.10.3720.10">
    <property type="entry name" value="MetI-like"/>
    <property type="match status" value="1"/>
</dbReference>
<dbReference type="GO" id="GO:0005886">
    <property type="term" value="C:plasma membrane"/>
    <property type="evidence" value="ECO:0007669"/>
    <property type="project" value="UniProtKB-SubCell"/>
</dbReference>
<feature type="transmembrane region" description="Helical" evidence="7">
    <location>
        <begin position="88"/>
        <end position="109"/>
    </location>
</feature>
<dbReference type="RefSeq" id="WP_265290952.1">
    <property type="nucleotide sequence ID" value="NZ_JAOQJZ010000025.1"/>
</dbReference>
<dbReference type="Proteomes" id="UP001208131">
    <property type="component" value="Unassembled WGS sequence"/>
</dbReference>
<gene>
    <name evidence="9" type="ORF">OCV57_14050</name>
</gene>
<sequence>MKRKSISYAKWGYVFLIPFFVVYIIFSLYPLFQTFYYSFTDYVKDQGSIGGGWTRQAVEVTPTFCGFENYSTIFTSGSDLLQSFWNTIIMWIVGFIPQIVISLILAVWFTDLRLKIKAQGFFKAVIYLPNVIMASAFAFLFYSLFSRGGAIYDLIKVPLLESVWGSRGVVGLINFILWYGNTTILLMAAIMGVDTSLYESAQIDGATSSQTFWKITIPLIKPIMSYVLVTSLIGGLQMYDVPALLTKDMGSPNGKLKTVVMIIQANKQGDIGKASALCVIIFIVSAIIGLALMFASADHDGKKKKKRRG</sequence>
<evidence type="ECO:0000256" key="5">
    <source>
        <dbReference type="ARBA" id="ARBA00022989"/>
    </source>
</evidence>
<dbReference type="PANTHER" id="PTHR30193">
    <property type="entry name" value="ABC TRANSPORTER PERMEASE PROTEIN"/>
    <property type="match status" value="1"/>
</dbReference>
<dbReference type="InterPro" id="IPR035906">
    <property type="entry name" value="MetI-like_sf"/>
</dbReference>
<feature type="domain" description="ABC transmembrane type-1" evidence="8">
    <location>
        <begin position="84"/>
        <end position="292"/>
    </location>
</feature>
<evidence type="ECO:0000256" key="4">
    <source>
        <dbReference type="ARBA" id="ARBA00022692"/>
    </source>
</evidence>
<comment type="similarity">
    <text evidence="7">Belongs to the binding-protein-dependent transport system permease family.</text>
</comment>
<evidence type="ECO:0000259" key="8">
    <source>
        <dbReference type="PROSITE" id="PS50928"/>
    </source>
</evidence>
<dbReference type="Pfam" id="PF00528">
    <property type="entry name" value="BPD_transp_1"/>
    <property type="match status" value="1"/>
</dbReference>
<dbReference type="PANTHER" id="PTHR30193:SF37">
    <property type="entry name" value="INNER MEMBRANE ABC TRANSPORTER PERMEASE PROTEIN YCJO"/>
    <property type="match status" value="1"/>
</dbReference>
<evidence type="ECO:0000256" key="3">
    <source>
        <dbReference type="ARBA" id="ARBA00022475"/>
    </source>
</evidence>
<evidence type="ECO:0000256" key="1">
    <source>
        <dbReference type="ARBA" id="ARBA00004651"/>
    </source>
</evidence>
<dbReference type="InterPro" id="IPR051393">
    <property type="entry name" value="ABC_transporter_permease"/>
</dbReference>
<feature type="transmembrane region" description="Helical" evidence="7">
    <location>
        <begin position="12"/>
        <end position="32"/>
    </location>
</feature>
<dbReference type="InterPro" id="IPR000515">
    <property type="entry name" value="MetI-like"/>
</dbReference>
<protein>
    <submittedName>
        <fullName evidence="9">Sugar ABC transporter permease</fullName>
    </submittedName>
</protein>
<evidence type="ECO:0000256" key="6">
    <source>
        <dbReference type="ARBA" id="ARBA00023136"/>
    </source>
</evidence>
<evidence type="ECO:0000313" key="10">
    <source>
        <dbReference type="Proteomes" id="UP001208131"/>
    </source>
</evidence>
<evidence type="ECO:0000256" key="2">
    <source>
        <dbReference type="ARBA" id="ARBA00022448"/>
    </source>
</evidence>
<dbReference type="CDD" id="cd06261">
    <property type="entry name" value="TM_PBP2"/>
    <property type="match status" value="1"/>
</dbReference>
<name>A0AAE3IKV3_9FIRM</name>
<keyword evidence="4 7" id="KW-0812">Transmembrane</keyword>
<keyword evidence="2 7" id="KW-0813">Transport</keyword>
<accession>A0AAE3IKV3</accession>
<keyword evidence="3" id="KW-1003">Cell membrane</keyword>
<feature type="transmembrane region" description="Helical" evidence="7">
    <location>
        <begin position="274"/>
        <end position="297"/>
    </location>
</feature>
<evidence type="ECO:0000313" key="9">
    <source>
        <dbReference type="EMBL" id="MCU6707031.1"/>
    </source>
</evidence>
<comment type="caution">
    <text evidence="9">The sequence shown here is derived from an EMBL/GenBank/DDBJ whole genome shotgun (WGS) entry which is preliminary data.</text>
</comment>
<keyword evidence="6 7" id="KW-0472">Membrane</keyword>
<comment type="subcellular location">
    <subcellularLocation>
        <location evidence="1 7">Cell membrane</location>
        <topology evidence="1 7">Multi-pass membrane protein</topology>
    </subcellularLocation>
</comment>
<feature type="transmembrane region" description="Helical" evidence="7">
    <location>
        <begin position="219"/>
        <end position="239"/>
    </location>
</feature>
<keyword evidence="5 7" id="KW-1133">Transmembrane helix</keyword>
<organism evidence="9 10">
    <name type="scientific">Hominimerdicola aceti</name>
    <dbReference type="NCBI Taxonomy" id="2981726"/>
    <lineage>
        <taxon>Bacteria</taxon>
        <taxon>Bacillati</taxon>
        <taxon>Bacillota</taxon>
        <taxon>Clostridia</taxon>
        <taxon>Eubacteriales</taxon>
        <taxon>Oscillospiraceae</taxon>
        <taxon>Hominimerdicola</taxon>
    </lineage>
</organism>
<feature type="transmembrane region" description="Helical" evidence="7">
    <location>
        <begin position="121"/>
        <end position="145"/>
    </location>
</feature>
<keyword evidence="10" id="KW-1185">Reference proteome</keyword>
<dbReference type="GO" id="GO:0055085">
    <property type="term" value="P:transmembrane transport"/>
    <property type="evidence" value="ECO:0007669"/>
    <property type="project" value="InterPro"/>
</dbReference>
<dbReference type="EMBL" id="JAOQJZ010000025">
    <property type="protein sequence ID" value="MCU6707031.1"/>
    <property type="molecule type" value="Genomic_DNA"/>
</dbReference>
<dbReference type="SUPFAM" id="SSF161098">
    <property type="entry name" value="MetI-like"/>
    <property type="match status" value="1"/>
</dbReference>
<proteinExistence type="inferred from homology"/>
<dbReference type="AlphaFoldDB" id="A0AAE3IKV3"/>